<feature type="region of interest" description="Disordered" evidence="1">
    <location>
        <begin position="1"/>
        <end position="111"/>
    </location>
</feature>
<accession>Q6K630</accession>
<organism evidence="2 3">
    <name type="scientific">Oryza sativa subsp. japonica</name>
    <name type="common">Rice</name>
    <dbReference type="NCBI Taxonomy" id="39947"/>
    <lineage>
        <taxon>Eukaryota</taxon>
        <taxon>Viridiplantae</taxon>
        <taxon>Streptophyta</taxon>
        <taxon>Embryophyta</taxon>
        <taxon>Tracheophyta</taxon>
        <taxon>Spermatophyta</taxon>
        <taxon>Magnoliopsida</taxon>
        <taxon>Liliopsida</taxon>
        <taxon>Poales</taxon>
        <taxon>Poaceae</taxon>
        <taxon>BOP clade</taxon>
        <taxon>Oryzoideae</taxon>
        <taxon>Oryzeae</taxon>
        <taxon>Oryzinae</taxon>
        <taxon>Oryza</taxon>
        <taxon>Oryza sativa</taxon>
    </lineage>
</organism>
<dbReference type="EMBL" id="AP005286">
    <property type="protein sequence ID" value="BAD19691.1"/>
    <property type="molecule type" value="Genomic_DNA"/>
</dbReference>
<evidence type="ECO:0000313" key="2">
    <source>
        <dbReference type="EMBL" id="BAD19691.1"/>
    </source>
</evidence>
<proteinExistence type="predicted"/>
<sequence length="111" mass="10767">MSKRGATAAARTATAAVRLPSQIRLEGGQGRAAVVRRGVGPATARGGDDNARGGGGGSGAAPLPDTAGGRPGESGKARGRNSPYRLNGGRQADVADDGSTAPSAAIGQNCD</sequence>
<feature type="compositionally biased region" description="Low complexity" evidence="1">
    <location>
        <begin position="1"/>
        <end position="16"/>
    </location>
</feature>
<evidence type="ECO:0000256" key="1">
    <source>
        <dbReference type="SAM" id="MobiDB-lite"/>
    </source>
</evidence>
<reference evidence="3" key="1">
    <citation type="journal article" date="2005" name="Nature">
        <title>The map-based sequence of the rice genome.</title>
        <authorList>
            <consortium name="International rice genome sequencing project (IRGSP)"/>
            <person name="Matsumoto T."/>
            <person name="Wu J."/>
            <person name="Kanamori H."/>
            <person name="Katayose Y."/>
            <person name="Fujisawa M."/>
            <person name="Namiki N."/>
            <person name="Mizuno H."/>
            <person name="Yamamoto K."/>
            <person name="Antonio B.A."/>
            <person name="Baba T."/>
            <person name="Sakata K."/>
            <person name="Nagamura Y."/>
            <person name="Aoki H."/>
            <person name="Arikawa K."/>
            <person name="Arita K."/>
            <person name="Bito T."/>
            <person name="Chiden Y."/>
            <person name="Fujitsuka N."/>
            <person name="Fukunaka R."/>
            <person name="Hamada M."/>
            <person name="Harada C."/>
            <person name="Hayashi A."/>
            <person name="Hijishita S."/>
            <person name="Honda M."/>
            <person name="Hosokawa S."/>
            <person name="Ichikawa Y."/>
            <person name="Idonuma A."/>
            <person name="Iijima M."/>
            <person name="Ikeda M."/>
            <person name="Ikeno M."/>
            <person name="Ito K."/>
            <person name="Ito S."/>
            <person name="Ito T."/>
            <person name="Ito Y."/>
            <person name="Ito Y."/>
            <person name="Iwabuchi A."/>
            <person name="Kamiya K."/>
            <person name="Karasawa W."/>
            <person name="Kurita K."/>
            <person name="Katagiri S."/>
            <person name="Kikuta A."/>
            <person name="Kobayashi H."/>
            <person name="Kobayashi N."/>
            <person name="Machita K."/>
            <person name="Maehara T."/>
            <person name="Masukawa M."/>
            <person name="Mizubayashi T."/>
            <person name="Mukai Y."/>
            <person name="Nagasaki H."/>
            <person name="Nagata Y."/>
            <person name="Naito S."/>
            <person name="Nakashima M."/>
            <person name="Nakama Y."/>
            <person name="Nakamichi Y."/>
            <person name="Nakamura M."/>
            <person name="Meguro A."/>
            <person name="Negishi M."/>
            <person name="Ohta I."/>
            <person name="Ohta T."/>
            <person name="Okamoto M."/>
            <person name="Ono N."/>
            <person name="Saji S."/>
            <person name="Sakaguchi M."/>
            <person name="Sakai K."/>
            <person name="Shibata M."/>
            <person name="Shimokawa T."/>
            <person name="Song J."/>
            <person name="Takazaki Y."/>
            <person name="Terasawa K."/>
            <person name="Tsugane M."/>
            <person name="Tsuji K."/>
            <person name="Ueda S."/>
            <person name="Waki K."/>
            <person name="Yamagata H."/>
            <person name="Yamamoto M."/>
            <person name="Yamamoto S."/>
            <person name="Yamane H."/>
            <person name="Yoshiki S."/>
            <person name="Yoshihara R."/>
            <person name="Yukawa K."/>
            <person name="Zhong H."/>
            <person name="Yano M."/>
            <person name="Yuan Q."/>
            <person name="Ouyang S."/>
            <person name="Liu J."/>
            <person name="Jones K.M."/>
            <person name="Gansberger K."/>
            <person name="Moffat K."/>
            <person name="Hill J."/>
            <person name="Bera J."/>
            <person name="Fadrosh D."/>
            <person name="Jin S."/>
            <person name="Johri S."/>
            <person name="Kim M."/>
            <person name="Overton L."/>
            <person name="Reardon M."/>
            <person name="Tsitrin T."/>
            <person name="Vuong H."/>
            <person name="Weaver B."/>
            <person name="Ciecko A."/>
            <person name="Tallon L."/>
            <person name="Jackson J."/>
            <person name="Pai G."/>
            <person name="Aken S.V."/>
            <person name="Utterback T."/>
            <person name="Reidmuller S."/>
            <person name="Feldblyum T."/>
            <person name="Hsiao J."/>
            <person name="Zismann V."/>
            <person name="Iobst S."/>
            <person name="de Vazeille A.R."/>
            <person name="Buell C.R."/>
            <person name="Ying K."/>
            <person name="Li Y."/>
            <person name="Lu T."/>
            <person name="Huang Y."/>
            <person name="Zhao Q."/>
            <person name="Feng Q."/>
            <person name="Zhang L."/>
            <person name="Zhu J."/>
            <person name="Weng Q."/>
            <person name="Mu J."/>
            <person name="Lu Y."/>
            <person name="Fan D."/>
            <person name="Liu Y."/>
            <person name="Guan J."/>
            <person name="Zhang Y."/>
            <person name="Yu S."/>
            <person name="Liu X."/>
            <person name="Zhang Y."/>
            <person name="Hong G."/>
            <person name="Han B."/>
            <person name="Choisne N."/>
            <person name="Demange N."/>
            <person name="Orjeda G."/>
            <person name="Samain S."/>
            <person name="Cattolico L."/>
            <person name="Pelletier E."/>
            <person name="Couloux A."/>
            <person name="Segurens B."/>
            <person name="Wincker P."/>
            <person name="D'Hont A."/>
            <person name="Scarpelli C."/>
            <person name="Weissenbach J."/>
            <person name="Salanoubat M."/>
            <person name="Quetier F."/>
            <person name="Yu Y."/>
            <person name="Kim H.R."/>
            <person name="Rambo T."/>
            <person name="Currie J."/>
            <person name="Collura K."/>
            <person name="Luo M."/>
            <person name="Yang T."/>
            <person name="Ammiraju J.S.S."/>
            <person name="Engler F."/>
            <person name="Soderlund C."/>
            <person name="Wing R.A."/>
            <person name="Palmer L.E."/>
            <person name="de la Bastide M."/>
            <person name="Spiegel L."/>
            <person name="Nascimento L."/>
            <person name="Zutavern T."/>
            <person name="O'Shaughnessy A."/>
            <person name="Dike S."/>
            <person name="Dedhia N."/>
            <person name="Preston R."/>
            <person name="Balija V."/>
            <person name="McCombie W.R."/>
            <person name="Chow T."/>
            <person name="Chen H."/>
            <person name="Chung M."/>
            <person name="Chen C."/>
            <person name="Shaw J."/>
            <person name="Wu H."/>
            <person name="Hsiao K."/>
            <person name="Chao Y."/>
            <person name="Chu M."/>
            <person name="Cheng C."/>
            <person name="Hour A."/>
            <person name="Lee P."/>
            <person name="Lin S."/>
            <person name="Lin Y."/>
            <person name="Liou J."/>
            <person name="Liu S."/>
            <person name="Hsing Y."/>
            <person name="Raghuvanshi S."/>
            <person name="Mohanty A."/>
            <person name="Bharti A.K."/>
            <person name="Gaur A."/>
            <person name="Gupta V."/>
            <person name="Kumar D."/>
            <person name="Ravi V."/>
            <person name="Vij S."/>
            <person name="Kapur A."/>
            <person name="Khurana P."/>
            <person name="Khurana P."/>
            <person name="Khurana J.P."/>
            <person name="Tyagi A.K."/>
            <person name="Gaikwad K."/>
            <person name="Singh A."/>
            <person name="Dalal V."/>
            <person name="Srivastava S."/>
            <person name="Dixit A."/>
            <person name="Pal A.K."/>
            <person name="Ghazi I.A."/>
            <person name="Yadav M."/>
            <person name="Pandit A."/>
            <person name="Bhargava A."/>
            <person name="Sureshbabu K."/>
            <person name="Batra K."/>
            <person name="Sharma T.R."/>
            <person name="Mohapatra T."/>
            <person name="Singh N.K."/>
            <person name="Messing J."/>
            <person name="Nelson A.B."/>
            <person name="Fuks G."/>
            <person name="Kavchok S."/>
            <person name="Keizer G."/>
            <person name="Linton E."/>
            <person name="Llaca V."/>
            <person name="Song R."/>
            <person name="Tanyolac B."/>
            <person name="Young S."/>
            <person name="Ho-Il K."/>
            <person name="Hahn J.H."/>
            <person name="Sangsakoo G."/>
            <person name="Vanavichit A."/>
            <person name="de Mattos Luiz.A.T."/>
            <person name="Zimmer P.D."/>
            <person name="Malone G."/>
            <person name="Dellagostin O."/>
            <person name="de Oliveira A.C."/>
            <person name="Bevan M."/>
            <person name="Bancroft I."/>
            <person name="Minx P."/>
            <person name="Cordum H."/>
            <person name="Wilson R."/>
            <person name="Cheng Z."/>
            <person name="Jin W."/>
            <person name="Jiang J."/>
            <person name="Leong S.A."/>
            <person name="Iwama H."/>
            <person name="Gojobori T."/>
            <person name="Itoh T."/>
            <person name="Niimura Y."/>
            <person name="Fujii Y."/>
            <person name="Habara T."/>
            <person name="Sakai H."/>
            <person name="Sato Y."/>
            <person name="Wilson G."/>
            <person name="Kumar K."/>
            <person name="McCouch S."/>
            <person name="Juretic N."/>
            <person name="Hoen D."/>
            <person name="Wright S."/>
            <person name="Bruskiewich R."/>
            <person name="Bureau T."/>
            <person name="Miyao A."/>
            <person name="Hirochika H."/>
            <person name="Nishikawa T."/>
            <person name="Kadowaki K."/>
            <person name="Sugiura M."/>
            <person name="Burr B."/>
            <person name="Sasaki T."/>
        </authorList>
    </citation>
    <scope>NUCLEOTIDE SEQUENCE [LARGE SCALE GENOMIC DNA]</scope>
    <source>
        <strain evidence="3">cv. Nipponbare</strain>
    </source>
</reference>
<evidence type="ECO:0000313" key="3">
    <source>
        <dbReference type="Proteomes" id="UP000000763"/>
    </source>
</evidence>
<reference evidence="3" key="2">
    <citation type="journal article" date="2008" name="Nucleic Acids Res.">
        <title>The rice annotation project database (RAP-DB): 2008 update.</title>
        <authorList>
            <consortium name="The rice annotation project (RAP)"/>
        </authorList>
    </citation>
    <scope>GENOME REANNOTATION</scope>
    <source>
        <strain evidence="3">cv. Nipponbare</strain>
    </source>
</reference>
<protein>
    <submittedName>
        <fullName evidence="2">Uncharacterized protein</fullName>
    </submittedName>
</protein>
<dbReference type="Proteomes" id="UP000000763">
    <property type="component" value="Chromosome 2"/>
</dbReference>
<name>Q6K630_ORYSJ</name>
<gene>
    <name evidence="2" type="primary">OJ1004_A05.25</name>
</gene>
<dbReference type="AlphaFoldDB" id="Q6K630"/>
<feature type="compositionally biased region" description="Low complexity" evidence="1">
    <location>
        <begin position="31"/>
        <end position="45"/>
    </location>
</feature>